<comment type="caution">
    <text evidence="6">The sequence shown here is derived from an EMBL/GenBank/DDBJ whole genome shotgun (WGS) entry which is preliminary data.</text>
</comment>
<dbReference type="InterPro" id="IPR006101">
    <property type="entry name" value="Glyco_hydro_2"/>
</dbReference>
<dbReference type="InterPro" id="IPR006103">
    <property type="entry name" value="Glyco_hydro_2_cat"/>
</dbReference>
<feature type="signal peptide" evidence="4">
    <location>
        <begin position="1"/>
        <end position="26"/>
    </location>
</feature>
<dbReference type="Pfam" id="PF00703">
    <property type="entry name" value="Glyco_hydro_2"/>
    <property type="match status" value="1"/>
</dbReference>
<dbReference type="Pfam" id="PF00754">
    <property type="entry name" value="F5_F8_type_C"/>
    <property type="match status" value="1"/>
</dbReference>
<accession>A0ABT6Y783</accession>
<sequence>MKCNSKFTLTIGFMALFCLFSSNLQAQSVRSKININRAWKFYLGDTTQAEKATFSDKSWKNINLPHNFSLPYFQEARWYVGFGWYRKTITVPASWKNKNIALEFEGAFREAEIFVNGTLVGTHASGYTGFAVDITKALKVGDNTLAVRLSNHWSPRIAPRNGDHNFTGGIYRDVSLIVTNPTHVTWYGTFVKTPKVSAKEGLVAVSTEVENKSNSSKKIELRTLVLDPTGKVVDTFSSTQTIPANTLATFEQTGNSIAQPKLWHPKHPFMYKLVSKLYENGKILLDQYETPFGFRWVEWTADKGFFLNGEHYYFKGANVHQDHAGWSSAVTNTGFYRDVQLIKDAGFDFIRGSHYPHDPAFADACDKLGMLFWSENNFWGVGGATGEGGWFQGPGTYPYYDEDSKPFGESLKTSLREMIRVNRNHPSIITWSMCNEPFFTHQSTMPKVRELLKELVAYSHELDPTRAAAIGGSQRGEIDKLGDIAGYNGDGARLFIKPGVASVVSEYGSVIDFRPGKYDAGWGDMESQPQFEWRSGQAIWSGFDYGTHAGQLGQMGIIDYQRIPKNKWYWYRKTYLGIEPPAPTVAGTPAQLKLSADKTVIQQADGTDDVHLLVTVLDAQGRALSNSPDVTLTLVSGPGEFPGGSSISFSNQSNIAIRDGKAAIEFRSHYAGTSVIKASSAGLPDAFITIISKNAPVYLASKTPKIAERPYVKFDDIVPAERKGKVNLVFNRPTRVSSEEASHTGRYVNDGSLQTYWQAQGSSKSSWLQIDLENTYHLTEIKLAFPQDGTIDYSIQISNDGINWTTLSTQHTQVSKETLLTHTFKEKVKAGLVRIAFNTPNSNSIVGLSEFEVYGN</sequence>
<dbReference type="Gene3D" id="2.60.40.10">
    <property type="entry name" value="Immunoglobulins"/>
    <property type="match status" value="2"/>
</dbReference>
<dbReference type="Gene3D" id="2.60.120.260">
    <property type="entry name" value="Galactose-binding domain-like"/>
    <property type="match status" value="2"/>
</dbReference>
<evidence type="ECO:0000313" key="6">
    <source>
        <dbReference type="EMBL" id="MDI9859386.1"/>
    </source>
</evidence>
<dbReference type="PRINTS" id="PR00132">
    <property type="entry name" value="GLHYDRLASE2"/>
</dbReference>
<dbReference type="Gene3D" id="3.20.20.80">
    <property type="entry name" value="Glycosidases"/>
    <property type="match status" value="1"/>
</dbReference>
<keyword evidence="7" id="KW-1185">Reference proteome</keyword>
<dbReference type="SUPFAM" id="SSF49303">
    <property type="entry name" value="beta-Galactosidase/glucuronidase domain"/>
    <property type="match status" value="1"/>
</dbReference>
<dbReference type="PROSITE" id="PS50022">
    <property type="entry name" value="FA58C_3"/>
    <property type="match status" value="1"/>
</dbReference>
<dbReference type="SUPFAM" id="SSF49373">
    <property type="entry name" value="Invasin/intimin cell-adhesion fragments"/>
    <property type="match status" value="1"/>
</dbReference>
<evidence type="ECO:0000256" key="1">
    <source>
        <dbReference type="ARBA" id="ARBA00007401"/>
    </source>
</evidence>
<dbReference type="RefSeq" id="WP_283344343.1">
    <property type="nucleotide sequence ID" value="NZ_JASHIF010000008.1"/>
</dbReference>
<dbReference type="PANTHER" id="PTHR42732:SF1">
    <property type="entry name" value="BETA-MANNOSIDASE"/>
    <property type="match status" value="1"/>
</dbReference>
<dbReference type="InterPro" id="IPR006104">
    <property type="entry name" value="Glyco_hydro_2_N"/>
</dbReference>
<evidence type="ECO:0000313" key="7">
    <source>
        <dbReference type="Proteomes" id="UP001236507"/>
    </source>
</evidence>
<dbReference type="Pfam" id="PF02837">
    <property type="entry name" value="Glyco_hydro_2_N"/>
    <property type="match status" value="1"/>
</dbReference>
<name>A0ABT6Y783_9BACT</name>
<dbReference type="Proteomes" id="UP001236507">
    <property type="component" value="Unassembled WGS sequence"/>
</dbReference>
<comment type="similarity">
    <text evidence="1">Belongs to the glycosyl hydrolase 2 family.</text>
</comment>
<gene>
    <name evidence="6" type="ORF">QM524_09215</name>
</gene>
<dbReference type="InterPro" id="IPR017853">
    <property type="entry name" value="GH"/>
</dbReference>
<reference evidence="6 7" key="1">
    <citation type="submission" date="2023-05" db="EMBL/GenBank/DDBJ databases">
        <title>Novel species of genus Flectobacillus isolated from stream in China.</title>
        <authorList>
            <person name="Lu H."/>
        </authorList>
    </citation>
    <scope>NUCLEOTIDE SEQUENCE [LARGE SCALE GENOMIC DNA]</scope>
    <source>
        <strain evidence="6 7">KCTC 42575</strain>
    </source>
</reference>
<dbReference type="InterPro" id="IPR036156">
    <property type="entry name" value="Beta-gal/glucu_dom_sf"/>
</dbReference>
<dbReference type="PANTHER" id="PTHR42732">
    <property type="entry name" value="BETA-GALACTOSIDASE"/>
    <property type="match status" value="1"/>
</dbReference>
<evidence type="ECO:0000259" key="5">
    <source>
        <dbReference type="PROSITE" id="PS50022"/>
    </source>
</evidence>
<feature type="chain" id="PRO_5046548457" evidence="4">
    <location>
        <begin position="27"/>
        <end position="856"/>
    </location>
</feature>
<dbReference type="Pfam" id="PF02836">
    <property type="entry name" value="Glyco_hydro_2_C"/>
    <property type="match status" value="1"/>
</dbReference>
<evidence type="ECO:0000256" key="3">
    <source>
        <dbReference type="ARBA" id="ARBA00023295"/>
    </source>
</evidence>
<dbReference type="InterPro" id="IPR008964">
    <property type="entry name" value="Invasin/intimin_cell_adhesion"/>
</dbReference>
<protein>
    <submittedName>
        <fullName evidence="6">Glycoside hydrolase family 2 TIM barrel-domain containing protein</fullName>
    </submittedName>
</protein>
<dbReference type="EMBL" id="JASHIF010000008">
    <property type="protein sequence ID" value="MDI9859386.1"/>
    <property type="molecule type" value="Genomic_DNA"/>
</dbReference>
<evidence type="ECO:0000256" key="4">
    <source>
        <dbReference type="SAM" id="SignalP"/>
    </source>
</evidence>
<dbReference type="InterPro" id="IPR006102">
    <property type="entry name" value="Ig-like_GH2"/>
</dbReference>
<dbReference type="InterPro" id="IPR008979">
    <property type="entry name" value="Galactose-bd-like_sf"/>
</dbReference>
<proteinExistence type="inferred from homology"/>
<evidence type="ECO:0000256" key="2">
    <source>
        <dbReference type="ARBA" id="ARBA00022801"/>
    </source>
</evidence>
<keyword evidence="2 6" id="KW-0378">Hydrolase</keyword>
<dbReference type="GO" id="GO:0016787">
    <property type="term" value="F:hydrolase activity"/>
    <property type="evidence" value="ECO:0007669"/>
    <property type="project" value="UniProtKB-KW"/>
</dbReference>
<dbReference type="InterPro" id="IPR051913">
    <property type="entry name" value="GH2_Domain-Containing"/>
</dbReference>
<dbReference type="InterPro" id="IPR013783">
    <property type="entry name" value="Ig-like_fold"/>
</dbReference>
<dbReference type="InterPro" id="IPR000421">
    <property type="entry name" value="FA58C"/>
</dbReference>
<dbReference type="Pfam" id="PF18565">
    <property type="entry name" value="Glyco_hydro2_C5"/>
    <property type="match status" value="1"/>
</dbReference>
<organism evidence="6 7">
    <name type="scientific">Flectobacillus roseus</name>
    <dbReference type="NCBI Taxonomy" id="502259"/>
    <lineage>
        <taxon>Bacteria</taxon>
        <taxon>Pseudomonadati</taxon>
        <taxon>Bacteroidota</taxon>
        <taxon>Cytophagia</taxon>
        <taxon>Cytophagales</taxon>
        <taxon>Flectobacillaceae</taxon>
        <taxon>Flectobacillus</taxon>
    </lineage>
</organism>
<dbReference type="InterPro" id="IPR040605">
    <property type="entry name" value="Glyco_hydro2_dom5"/>
</dbReference>
<feature type="domain" description="F5/8 type C" evidence="5">
    <location>
        <begin position="718"/>
        <end position="856"/>
    </location>
</feature>
<keyword evidence="4" id="KW-0732">Signal</keyword>
<keyword evidence="3" id="KW-0326">Glycosidase</keyword>
<dbReference type="SUPFAM" id="SSF49785">
    <property type="entry name" value="Galactose-binding domain-like"/>
    <property type="match status" value="2"/>
</dbReference>
<dbReference type="SUPFAM" id="SSF51445">
    <property type="entry name" value="(Trans)glycosidases"/>
    <property type="match status" value="1"/>
</dbReference>